<dbReference type="SUPFAM" id="SSF52540">
    <property type="entry name" value="P-loop containing nucleoside triphosphate hydrolases"/>
    <property type="match status" value="1"/>
</dbReference>
<dbReference type="InterPro" id="IPR011604">
    <property type="entry name" value="PDDEXK-like_dom_sf"/>
</dbReference>
<dbReference type="AlphaFoldDB" id="A0A6J4T1K4"/>
<reference evidence="3" key="1">
    <citation type="submission" date="2020-02" db="EMBL/GenBank/DDBJ databases">
        <authorList>
            <person name="Meier V. D."/>
        </authorList>
    </citation>
    <scope>NUCLEOTIDE SEQUENCE</scope>
    <source>
        <strain evidence="3">AVDCRST_MAG09</strain>
    </source>
</reference>
<dbReference type="InterPro" id="IPR014153">
    <property type="entry name" value="Ds_break_AddB"/>
</dbReference>
<evidence type="ECO:0000256" key="1">
    <source>
        <dbReference type="SAM" id="MobiDB-lite"/>
    </source>
</evidence>
<sequence>MPEAVRPTVFTIPAHHSFADALAVRLIAQHGRDPLALARGRILLPNNRAVRTVTEAFVRASGSGLLLPRLIAVGDPELDERIGEALDPAGTVHPVPPAVEPLQRLVALAGLLRRQMDVTAAESFRLAADLARTLDALLVEEIKPSGLAEAVADAPELAIHWQVSLDRLAALLQAWPAELARLGRIDLAERRNRLLRGMARRWAEAPPPGFTIAAGITTSAPAVAELLARVARLPQGAVILPALNGPDRMNAEEWDALGPDPDTGRRDETHPQFHLKRLLDRMGVNRKEVEPWRRGGRAAAPAVRSRAVAHATKSARFTDRWADLPAPERRLTGVRYAELPEPASEAQAIAIALREALETPGRTAALVTPDRVLATRVSALLARWDIAVDDSAGKPLSQTAFGTLLLGIVAAAAERLAPAATLALVKHPLAGTGQDRQVWLEAGRMLDLALRGPRPPEGLAGIDAHCAAKDRERGTRGRGDAWRHVRPCLEKVDGALLRPVSLERFAGDLREMVGDIAGKSAWSGPDGRAAAELLSQLETGEGAANFQLAPEDAVPLLRQLLDGQAVRPPYGGHPRIQILGLLEARLQHADLVVLGGMNEGVWPASSQPDPWLAPKIRANLGLPGLDYRVGLASHDFASLLGAPEVVITRARRDSRSPTVASRLLLRLQAMTGGLARDVRLERLTAALDTPAAQHPVDRPAPAPPPEDRPKRIAVTAVDRLKADPFAFYAQAMLRLRALEPVDADHTAAWKGSAVHKVLEEWLSQDDCDPDKLLPRARALLADEAIHPMLRALWQPRLLEAIDWVAEEVRKDQADGRKPLAAETSGEAEIAGIVLHGKSDRLDRLGDGRLGIVDYKTGKAPSAKAVDAGYALQLGLLGLVARAGGFGKIAGLPGAHEYWSLAKDRDRFGKRSRMDGKSGADDFLAYAEREFAALAERYLRGAEPFTAKLHPAYAPYGDYDQLMRLEEWYGRE</sequence>
<name>A0A6J4T1K4_9SPHN</name>
<dbReference type="InterPro" id="IPR027417">
    <property type="entry name" value="P-loop_NTPase"/>
</dbReference>
<accession>A0A6J4T1K4</accession>
<dbReference type="Pfam" id="PF12705">
    <property type="entry name" value="PDDEXK_1"/>
    <property type="match status" value="1"/>
</dbReference>
<evidence type="ECO:0000313" key="3">
    <source>
        <dbReference type="EMBL" id="CAA9511514.1"/>
    </source>
</evidence>
<dbReference type="Gene3D" id="3.90.320.10">
    <property type="match status" value="1"/>
</dbReference>
<dbReference type="InterPro" id="IPR038726">
    <property type="entry name" value="PDDEXK_AddAB-type"/>
</dbReference>
<dbReference type="EMBL" id="CADCVZ010000033">
    <property type="protein sequence ID" value="CAA9511514.1"/>
    <property type="molecule type" value="Genomic_DNA"/>
</dbReference>
<proteinExistence type="predicted"/>
<evidence type="ECO:0000259" key="2">
    <source>
        <dbReference type="Pfam" id="PF12705"/>
    </source>
</evidence>
<protein>
    <submittedName>
        <fullName evidence="3">FIG041266: ATP-dependent nuclease subunit B</fullName>
    </submittedName>
</protein>
<dbReference type="NCBIfam" id="TIGR02786">
    <property type="entry name" value="addB_alphas"/>
    <property type="match status" value="1"/>
</dbReference>
<organism evidence="3">
    <name type="scientific">uncultured Sphingomonas sp</name>
    <dbReference type="NCBI Taxonomy" id="158754"/>
    <lineage>
        <taxon>Bacteria</taxon>
        <taxon>Pseudomonadati</taxon>
        <taxon>Pseudomonadota</taxon>
        <taxon>Alphaproteobacteria</taxon>
        <taxon>Sphingomonadales</taxon>
        <taxon>Sphingomonadaceae</taxon>
        <taxon>Sphingomonas</taxon>
        <taxon>environmental samples</taxon>
    </lineage>
</organism>
<gene>
    <name evidence="3" type="ORF">AVDCRST_MAG09-1397</name>
</gene>
<feature type="domain" description="PD-(D/E)XK endonuclease-like" evidence="2">
    <location>
        <begin position="712"/>
        <end position="941"/>
    </location>
</feature>
<feature type="region of interest" description="Disordered" evidence="1">
    <location>
        <begin position="689"/>
        <end position="709"/>
    </location>
</feature>